<comment type="similarity">
    <text evidence="1">Belongs to the SNF7 family.</text>
</comment>
<reference evidence="3" key="1">
    <citation type="submission" date="2021-03" db="EMBL/GenBank/DDBJ databases">
        <title>Chromosome level genome of the anhydrobiotic midge Polypedilum vanderplanki.</title>
        <authorList>
            <person name="Yoshida Y."/>
            <person name="Kikawada T."/>
            <person name="Gusev O."/>
        </authorList>
    </citation>
    <scope>NUCLEOTIDE SEQUENCE</scope>
    <source>
        <strain evidence="3">NIAS01</strain>
        <tissue evidence="3">Whole body or cell culture</tissue>
    </source>
</reference>
<dbReference type="GO" id="GO:0005771">
    <property type="term" value="C:multivesicular body"/>
    <property type="evidence" value="ECO:0007669"/>
    <property type="project" value="TreeGrafter"/>
</dbReference>
<feature type="region of interest" description="Disordered" evidence="2">
    <location>
        <begin position="437"/>
        <end position="460"/>
    </location>
</feature>
<dbReference type="GO" id="GO:0006900">
    <property type="term" value="P:vesicle budding from membrane"/>
    <property type="evidence" value="ECO:0007669"/>
    <property type="project" value="TreeGrafter"/>
</dbReference>
<dbReference type="Pfam" id="PF03357">
    <property type="entry name" value="Snf7"/>
    <property type="match status" value="1"/>
</dbReference>
<protein>
    <recommendedName>
        <fullName evidence="5">Charged multivesicular body protein 7</fullName>
    </recommendedName>
</protein>
<evidence type="ECO:0000256" key="2">
    <source>
        <dbReference type="SAM" id="MobiDB-lite"/>
    </source>
</evidence>
<dbReference type="PANTHER" id="PTHR22761">
    <property type="entry name" value="CHARGED MULTIVESICULAR BODY PROTEIN"/>
    <property type="match status" value="1"/>
</dbReference>
<dbReference type="GO" id="GO:0000815">
    <property type="term" value="C:ESCRT III complex"/>
    <property type="evidence" value="ECO:0007669"/>
    <property type="project" value="TreeGrafter"/>
</dbReference>
<dbReference type="InterPro" id="IPR005024">
    <property type="entry name" value="Snf7_fam"/>
</dbReference>
<accession>A0A9J6CQA6</accession>
<dbReference type="Proteomes" id="UP001107558">
    <property type="component" value="Chromosome 1"/>
</dbReference>
<evidence type="ECO:0000313" key="4">
    <source>
        <dbReference type="Proteomes" id="UP001107558"/>
    </source>
</evidence>
<sequence length="460" mass="53848">MNKSKNNRRSLDTNKLYVLDKDFYPDRWEDDMFMSSIMYNFRPKEVNPEYYEQKMQFWKDMIELYCDYKGSCSISINELKDVFRRKGTSPYCLSDVLNQMQSEGNLQDKISFMQKPNESWTSWTINTFIYKPANWGFSKIKEKVIGAGNQSDDTVFIVKSAVQKQARLLQEHVKKQHSYNNIISMDDLMKHADDIEGLSREGIFFALQYMSVYTKTAYIEEHQTAGENHHHKLLVKFSEPHKSVEPIKELERSIYNLEHTERFLIETIEKKESYLNSVLSDVKNCLKDGKKQMAKTYLRKKHLLESDINKTMSILDNVQAMLQRIHNSKSDKEILSAYKMGSDSIKNTFVKSGINIDNVQDIIEDMREVIEDQDEYENILSSPIRGLNDIDDSELEKELNDIINENKKPGPKDDKSNKAVEDLNLLDLEMRLKRLRSDLPDLDDETTSTTVPRSHEKFTQ</sequence>
<dbReference type="OrthoDB" id="10250120at2759"/>
<evidence type="ECO:0000313" key="3">
    <source>
        <dbReference type="EMBL" id="KAG5684189.1"/>
    </source>
</evidence>
<comment type="caution">
    <text evidence="3">The sequence shown here is derived from an EMBL/GenBank/DDBJ whole genome shotgun (WGS) entry which is preliminary data.</text>
</comment>
<dbReference type="PANTHER" id="PTHR22761:SF21">
    <property type="entry name" value="CHARGED MULTIVESICULAR BODY PROTEIN 7"/>
    <property type="match status" value="1"/>
</dbReference>
<dbReference type="AlphaFoldDB" id="A0A9J6CQA6"/>
<name>A0A9J6CQA6_POLVA</name>
<organism evidence="3 4">
    <name type="scientific">Polypedilum vanderplanki</name>
    <name type="common">Sleeping chironomid midge</name>
    <dbReference type="NCBI Taxonomy" id="319348"/>
    <lineage>
        <taxon>Eukaryota</taxon>
        <taxon>Metazoa</taxon>
        <taxon>Ecdysozoa</taxon>
        <taxon>Arthropoda</taxon>
        <taxon>Hexapoda</taxon>
        <taxon>Insecta</taxon>
        <taxon>Pterygota</taxon>
        <taxon>Neoptera</taxon>
        <taxon>Endopterygota</taxon>
        <taxon>Diptera</taxon>
        <taxon>Nematocera</taxon>
        <taxon>Chironomoidea</taxon>
        <taxon>Chironomidae</taxon>
        <taxon>Chironominae</taxon>
        <taxon>Polypedilum</taxon>
        <taxon>Polypedilum</taxon>
    </lineage>
</organism>
<proteinExistence type="inferred from homology"/>
<evidence type="ECO:0000256" key="1">
    <source>
        <dbReference type="ARBA" id="ARBA00006190"/>
    </source>
</evidence>
<dbReference type="Pfam" id="PF25880">
    <property type="entry name" value="WHD_CHMP7_1st"/>
    <property type="match status" value="1"/>
</dbReference>
<dbReference type="GO" id="GO:0032511">
    <property type="term" value="P:late endosome to vacuole transport via multivesicular body sorting pathway"/>
    <property type="evidence" value="ECO:0007669"/>
    <property type="project" value="TreeGrafter"/>
</dbReference>
<dbReference type="EMBL" id="JADBJN010000001">
    <property type="protein sequence ID" value="KAG5684189.1"/>
    <property type="molecule type" value="Genomic_DNA"/>
</dbReference>
<evidence type="ECO:0008006" key="5">
    <source>
        <dbReference type="Google" id="ProtNLM"/>
    </source>
</evidence>
<dbReference type="Gene3D" id="6.10.140.1230">
    <property type="match status" value="1"/>
</dbReference>
<dbReference type="GO" id="GO:0009898">
    <property type="term" value="C:cytoplasmic side of plasma membrane"/>
    <property type="evidence" value="ECO:0007669"/>
    <property type="project" value="TreeGrafter"/>
</dbReference>
<gene>
    <name evidence="3" type="ORF">PVAND_013429</name>
</gene>
<keyword evidence="4" id="KW-1185">Reference proteome</keyword>